<evidence type="ECO:0000259" key="9">
    <source>
        <dbReference type="PROSITE" id="PS50097"/>
    </source>
</evidence>
<feature type="compositionally biased region" description="Low complexity" evidence="8">
    <location>
        <begin position="157"/>
        <end position="172"/>
    </location>
</feature>
<keyword evidence="6" id="KW-0539">Nucleus</keyword>
<dbReference type="STRING" id="44316.ENSEGOP00005016185"/>
<dbReference type="Pfam" id="PF00096">
    <property type="entry name" value="zf-C2H2"/>
    <property type="match status" value="1"/>
</dbReference>
<keyword evidence="5" id="KW-0862">Zinc</keyword>
<dbReference type="Gene3D" id="3.30.160.60">
    <property type="entry name" value="Classic Zinc Finger"/>
    <property type="match status" value="4"/>
</dbReference>
<dbReference type="GO" id="GO:0000981">
    <property type="term" value="F:DNA-binding transcription factor activity, RNA polymerase II-specific"/>
    <property type="evidence" value="ECO:0007669"/>
    <property type="project" value="TreeGrafter"/>
</dbReference>
<evidence type="ECO:0000256" key="5">
    <source>
        <dbReference type="ARBA" id="ARBA00022833"/>
    </source>
</evidence>
<dbReference type="CDD" id="cd18224">
    <property type="entry name" value="BTB_POZ_ZBTB39"/>
    <property type="match status" value="1"/>
</dbReference>
<comment type="caution">
    <text evidence="11">The sequence shown here is derived from an EMBL/GenBank/DDBJ whole genome shotgun (WGS) entry which is preliminary data.</text>
</comment>
<feature type="domain" description="BTB" evidence="9">
    <location>
        <begin position="514"/>
        <end position="580"/>
    </location>
</feature>
<feature type="compositionally biased region" description="Pro residues" evidence="8">
    <location>
        <begin position="238"/>
        <end position="260"/>
    </location>
</feature>
<feature type="domain" description="C2H2-type" evidence="10">
    <location>
        <begin position="1142"/>
        <end position="1169"/>
    </location>
</feature>
<evidence type="ECO:0000256" key="7">
    <source>
        <dbReference type="PROSITE-ProRule" id="PRU00042"/>
    </source>
</evidence>
<dbReference type="SUPFAM" id="SSF57667">
    <property type="entry name" value="beta-beta-alpha zinc fingers"/>
    <property type="match status" value="4"/>
</dbReference>
<evidence type="ECO:0000256" key="1">
    <source>
        <dbReference type="ARBA" id="ARBA00004123"/>
    </source>
</evidence>
<dbReference type="InterPro" id="IPR011333">
    <property type="entry name" value="SKP1/BTB/POZ_sf"/>
</dbReference>
<evidence type="ECO:0000313" key="11">
    <source>
        <dbReference type="EMBL" id="RLV85346.1"/>
    </source>
</evidence>
<dbReference type="SMART" id="SM00355">
    <property type="entry name" value="ZnF_C2H2"/>
    <property type="match status" value="9"/>
</dbReference>
<reference evidence="11 12" key="1">
    <citation type="journal article" date="2018" name="Proc. R. Soc. B">
        <title>A non-coding region near Follistatin controls head colour polymorphism in the Gouldian finch.</title>
        <authorList>
            <person name="Toomey M.B."/>
            <person name="Marques C.I."/>
            <person name="Andrade P."/>
            <person name="Araujo P.M."/>
            <person name="Sabatino S."/>
            <person name="Gazda M.A."/>
            <person name="Afonso S."/>
            <person name="Lopes R.J."/>
            <person name="Corbo J.C."/>
            <person name="Carneiro M."/>
        </authorList>
    </citation>
    <scope>NUCLEOTIDE SEQUENCE [LARGE SCALE GENOMIC DNA]</scope>
    <source>
        <strain evidence="11">Red01</strain>
        <tissue evidence="11">Muscle</tissue>
    </source>
</reference>
<dbReference type="Pfam" id="PF00651">
    <property type="entry name" value="BTB"/>
    <property type="match status" value="1"/>
</dbReference>
<feature type="domain" description="C2H2-type" evidence="10">
    <location>
        <begin position="988"/>
        <end position="1015"/>
    </location>
</feature>
<dbReference type="GO" id="GO:0008270">
    <property type="term" value="F:zinc ion binding"/>
    <property type="evidence" value="ECO:0007669"/>
    <property type="project" value="UniProtKB-KW"/>
</dbReference>
<feature type="region of interest" description="Disordered" evidence="8">
    <location>
        <begin position="1277"/>
        <end position="1297"/>
    </location>
</feature>
<dbReference type="GO" id="GO:0005634">
    <property type="term" value="C:nucleus"/>
    <property type="evidence" value="ECO:0007669"/>
    <property type="project" value="UniProtKB-SubCell"/>
</dbReference>
<feature type="compositionally biased region" description="Polar residues" evidence="8">
    <location>
        <begin position="749"/>
        <end position="761"/>
    </location>
</feature>
<organism evidence="11 12">
    <name type="scientific">Chloebia gouldiae</name>
    <name type="common">Gouldian finch</name>
    <name type="synonym">Erythrura gouldiae</name>
    <dbReference type="NCBI Taxonomy" id="44316"/>
    <lineage>
        <taxon>Eukaryota</taxon>
        <taxon>Metazoa</taxon>
        <taxon>Chordata</taxon>
        <taxon>Craniata</taxon>
        <taxon>Vertebrata</taxon>
        <taxon>Euteleostomi</taxon>
        <taxon>Archelosauria</taxon>
        <taxon>Archosauria</taxon>
        <taxon>Dinosauria</taxon>
        <taxon>Saurischia</taxon>
        <taxon>Theropoda</taxon>
        <taxon>Coelurosauria</taxon>
        <taxon>Aves</taxon>
        <taxon>Neognathae</taxon>
        <taxon>Neoaves</taxon>
        <taxon>Telluraves</taxon>
        <taxon>Australaves</taxon>
        <taxon>Passeriformes</taxon>
        <taxon>Passeroidea</taxon>
        <taxon>Passeridae</taxon>
        <taxon>Chloebia</taxon>
    </lineage>
</organism>
<evidence type="ECO:0000256" key="2">
    <source>
        <dbReference type="ARBA" id="ARBA00022723"/>
    </source>
</evidence>
<feature type="region of interest" description="Disordered" evidence="8">
    <location>
        <begin position="140"/>
        <end position="264"/>
    </location>
</feature>
<evidence type="ECO:0000256" key="6">
    <source>
        <dbReference type="ARBA" id="ARBA00023242"/>
    </source>
</evidence>
<dbReference type="InterPro" id="IPR000210">
    <property type="entry name" value="BTB/POZ_dom"/>
</dbReference>
<dbReference type="PANTHER" id="PTHR24394:SF43">
    <property type="entry name" value="ZINC FINGER AND BTB DOMAIN CONTAINING 39"/>
    <property type="match status" value="1"/>
</dbReference>
<dbReference type="Proteomes" id="UP000276834">
    <property type="component" value="Unassembled WGS sequence"/>
</dbReference>
<evidence type="ECO:0000256" key="4">
    <source>
        <dbReference type="ARBA" id="ARBA00022771"/>
    </source>
</evidence>
<evidence type="ECO:0000259" key="10">
    <source>
        <dbReference type="PROSITE" id="PS50157"/>
    </source>
</evidence>
<dbReference type="PROSITE" id="PS00028">
    <property type="entry name" value="ZINC_FINGER_C2H2_1"/>
    <property type="match status" value="5"/>
</dbReference>
<proteinExistence type="predicted"/>
<feature type="compositionally biased region" description="Pro residues" evidence="8">
    <location>
        <begin position="195"/>
        <end position="208"/>
    </location>
</feature>
<dbReference type="InterPro" id="IPR036236">
    <property type="entry name" value="Znf_C2H2_sf"/>
</dbReference>
<feature type="region of interest" description="Disordered" evidence="8">
    <location>
        <begin position="625"/>
        <end position="647"/>
    </location>
</feature>
<dbReference type="InterPro" id="IPR047989">
    <property type="entry name" value="ZBTB39_BTB_POZ"/>
</dbReference>
<evidence type="ECO:0000313" key="12">
    <source>
        <dbReference type="Proteomes" id="UP000276834"/>
    </source>
</evidence>
<dbReference type="PANTHER" id="PTHR24394">
    <property type="entry name" value="ZINC FINGER PROTEIN"/>
    <property type="match status" value="1"/>
</dbReference>
<keyword evidence="12" id="KW-1185">Reference proteome</keyword>
<feature type="region of interest" description="Disordered" evidence="8">
    <location>
        <begin position="797"/>
        <end position="816"/>
    </location>
</feature>
<dbReference type="OrthoDB" id="8908278at2759"/>
<feature type="compositionally biased region" description="Acidic residues" evidence="8">
    <location>
        <begin position="797"/>
        <end position="813"/>
    </location>
</feature>
<dbReference type="SMART" id="SM00225">
    <property type="entry name" value="BTB"/>
    <property type="match status" value="1"/>
</dbReference>
<evidence type="ECO:0008006" key="13">
    <source>
        <dbReference type="Google" id="ProtNLM"/>
    </source>
</evidence>
<feature type="region of interest" description="Disordered" evidence="8">
    <location>
        <begin position="1852"/>
        <end position="1874"/>
    </location>
</feature>
<dbReference type="PROSITE" id="PS50157">
    <property type="entry name" value="ZINC_FINGER_C2H2_2"/>
    <property type="match status" value="4"/>
</dbReference>
<dbReference type="InterPro" id="IPR013087">
    <property type="entry name" value="Znf_C2H2_type"/>
</dbReference>
<evidence type="ECO:0000256" key="8">
    <source>
        <dbReference type="SAM" id="MobiDB-lite"/>
    </source>
</evidence>
<dbReference type="PROSITE" id="PS50097">
    <property type="entry name" value="BTB"/>
    <property type="match status" value="1"/>
</dbReference>
<protein>
    <recommendedName>
        <fullName evidence="13">Zinc finger and BTB domain containing 39</fullName>
    </recommendedName>
</protein>
<evidence type="ECO:0000256" key="3">
    <source>
        <dbReference type="ARBA" id="ARBA00022737"/>
    </source>
</evidence>
<comment type="subcellular location">
    <subcellularLocation>
        <location evidence="1">Nucleus</location>
    </subcellularLocation>
</comment>
<keyword evidence="3" id="KW-0677">Repeat</keyword>
<keyword evidence="2" id="KW-0479">Metal-binding</keyword>
<accession>A0A3L8RUV3</accession>
<feature type="domain" description="C2H2-type" evidence="10">
    <location>
        <begin position="1114"/>
        <end position="1141"/>
    </location>
</feature>
<gene>
    <name evidence="11" type="ORF">DV515_00016061</name>
</gene>
<dbReference type="FunFam" id="3.30.160.60:FF:000100">
    <property type="entry name" value="Zinc finger 45-like"/>
    <property type="match status" value="1"/>
</dbReference>
<keyword evidence="4 7" id="KW-0863">Zinc-finger</keyword>
<dbReference type="SUPFAM" id="SSF54695">
    <property type="entry name" value="POZ domain"/>
    <property type="match status" value="1"/>
</dbReference>
<feature type="region of interest" description="Disordered" evidence="8">
    <location>
        <begin position="684"/>
        <end position="708"/>
    </location>
</feature>
<dbReference type="FunFam" id="3.30.160.60:FF:000478">
    <property type="entry name" value="Zinc finger protein 133"/>
    <property type="match status" value="1"/>
</dbReference>
<feature type="region of interest" description="Disordered" evidence="8">
    <location>
        <begin position="736"/>
        <end position="767"/>
    </location>
</feature>
<feature type="compositionally biased region" description="Low complexity" evidence="8">
    <location>
        <begin position="629"/>
        <end position="641"/>
    </location>
</feature>
<feature type="domain" description="C2H2-type" evidence="10">
    <location>
        <begin position="1086"/>
        <end position="1113"/>
    </location>
</feature>
<name>A0A3L8RUV3_CHLGU</name>
<dbReference type="Gene3D" id="3.30.710.10">
    <property type="entry name" value="Potassium Channel Kv1.1, Chain A"/>
    <property type="match status" value="1"/>
</dbReference>
<feature type="compositionally biased region" description="Pro residues" evidence="8">
    <location>
        <begin position="221"/>
        <end position="230"/>
    </location>
</feature>
<dbReference type="EMBL" id="QUSF01000248">
    <property type="protein sequence ID" value="RLV85346.1"/>
    <property type="molecule type" value="Genomic_DNA"/>
</dbReference>
<sequence length="2026" mass="217430">MSPRDLRGRATFPFPTAAPATGEVPVPPPVCPFQCPCPLLCPCVSSLVPSRVRVSRPVCPSRFSAPAPCPCVPPVPVRPSRVRASLPCPSCPSRVRLSVPPSRVCVSLPCPSVRASLPCRAPAPSVPPLWVLRAARGRCPRRVPEGGAGRGGRGAGRRLCVSRAGMVRGAGRVRSDPRPRPPAASPAPTLSHPPRGLPLPFVAPPGGPSCPRSAGPTGDPAVPPPSPPVSPGAAPGLPVRPRPPSLCPAPSPPAPSPPQRSPRRSNCPGAFCLPRGIFILLALPSCQWCFLHPSASRGRAAAPLGSSSPSKLLLFAAFWARCSLELGTGELRIDRTEGQRQWDKLGGHWAGAVGQVWWQLRNLREIPGKSIPGESTRLECRESHLGARSVLVGTGDLAVNPTGVSSLSDVSLERSLIPSSGRGRCLEQAPVGSQGQQDLCPCPDSSGTFSCLGESVSFCFGFAALAIQPFTSQNPLPCQFLLPPRMKAIKLHSTNHPNNLLKELNKCRLSETMCDVTILVGSRSFAAHKAVLACAAGYFQNLFLNTGLDAARTYVVDFITPANFEKILSFVYTSELFTDLINVGVIYEVAERLGMEDLLQACHSTFPDLESSAITKQPALSVGEGRAGLLSSTSSEQSHSLGDMRSGAEHFGPERNYLLHGDVVGSYKEDDRSAMGEASQALPLMHPQQPPKTEQESDPGHFAPVAALGAQPGGNVVAQTTGSSCPQYKAQSNGDYGKGGFFPTDPSLDVSTGSNSCPSNSDHSKEQGFEQMDDLQLEDLGEAELHFEDAGEELVPSEEVIELSDDSEEELAFESDSRDSKAMPCQVCKKVLEPNIQLIRQHARDHVDLLTGNCKVCETHFQDRNSRVTHVLSHIGIFLFSCDMCETKFFTQWQLTLHRRDGVFDNNVIVHPSDPLPGKVAAFGGGPGPELACAACGKPLAKDFHTVRSHLLEHVNLKSQTCGVCDQRHLSLCSLLWHTLSHLGISVFSCSVCASSFVDRQLLEKHLAVHQHVEEALFQCHFCSQSFKLEAAYRYHVSQHKCGGGLDIRAGFGERLQPQGLPKRKLPEEFLSEELALQNQPGNSKYSCKVCGKRFAHTSEFNYHRRIHTGEKPYQCKVCHKFFRGRSTIKCHLRTHSGALMYRCTVCGHYSSTLNLMSKHIGVHKGSLPPDFTIEQTFIVLWDRPLLRCWGEEQEAPECVNKEGSQQGTRSRGFTDSQAVFALLWLGLARPLRPHNLPAELGRDGCVSTRLSCRTGEGGEAGPCSLWGDFVVAAESQESPGSALPQPHAVPGQTSQDEAVALTPWKERDPSPARGIPPPTPCIAASRPCSGGKCVCRERWEFVHGVGATAMAWPHLLRAGHFWGLLWCGGLPWAWRGSPGCWSLPWARRSSSGHGGTALGVGGSPGHGGAPLGMEGLPWVWGAALGVGGSPGHGGAPLGMEELPWVWGALLGMEGLSWVWGLPWAWRGSPGCGGLPWAWRGSPGYGKLSWAWMALPLYILVPLGAGGSSGHGELSWTRVRLSLAQGALLGPGVHLSMGGSPGHPWGSLQRGQLVPTLGRAWISFSPRYPAVGQRWGGTGIAKLGLPSGNSFYLTNKEVLGALQPRWSWIGSCTSGHPGRDTWEGPSCSGGWTWRAQSTRGSLFQLHRGLGQVTSPLCLSFLICKMRVVPPVVPTYLRSGEGAWSPALEEGRTRAKVSSGSELQARGPGITRGSWWRFAVGSSELLPGFQGLCHGIMDWMRLEGTMGVAQSHPLLVQGLCLAGDRHRDRDGHGLRCSGGIDKAGRALRPSWNLQGGSAAPDLTKLKSKSLFQPLLLPGGESRSPPLAAASDPGNFCLLGLKRIIPTWNTPSQQWRGCGDGSGPAAATAEGDSQRAQRPEWGSWLLLSLWGLAGMSPLSSSGLGEPEQWLHAGFRSFSTTMGKPDSLLSPLPLVAVGTPTYLPWGSLRCLQSALGSWGRRGSCRGEILAASSSDRESPLRALLRAQAHSHPQHKIHFPCHPYILLPLDLWHGSRTGSGEQFGTFLGLG</sequence>